<keyword evidence="4" id="KW-1003">Cell membrane</keyword>
<feature type="transmembrane region" description="Helical" evidence="8">
    <location>
        <begin position="33"/>
        <end position="53"/>
    </location>
</feature>
<evidence type="ECO:0000313" key="9">
    <source>
        <dbReference type="EMBL" id="UYQ60578.1"/>
    </source>
</evidence>
<gene>
    <name evidence="9" type="ORF">OGH68_03255</name>
</gene>
<comment type="subcellular location">
    <subcellularLocation>
        <location evidence="1">Cell membrane</location>
        <topology evidence="1">Multi-pass membrane protein</topology>
    </subcellularLocation>
</comment>
<feature type="transmembrane region" description="Helical" evidence="8">
    <location>
        <begin position="59"/>
        <end position="81"/>
    </location>
</feature>
<dbReference type="PANTHER" id="PTHR34702:SF1">
    <property type="entry name" value="NA(+)_H(+) ANTIPORTER SUBUNIT F"/>
    <property type="match status" value="1"/>
</dbReference>
<evidence type="ECO:0000256" key="7">
    <source>
        <dbReference type="ARBA" id="ARBA00023136"/>
    </source>
</evidence>
<proteinExistence type="inferred from homology"/>
<evidence type="ECO:0000313" key="10">
    <source>
        <dbReference type="Proteomes" id="UP001163878"/>
    </source>
</evidence>
<comment type="similarity">
    <text evidence="2">Belongs to the CPA3 antiporters (TC 2.A.63) subunit F family.</text>
</comment>
<protein>
    <submittedName>
        <fullName evidence="9">Monovalent cation/H+ antiporter complex subunit F</fullName>
    </submittedName>
</protein>
<evidence type="ECO:0000256" key="1">
    <source>
        <dbReference type="ARBA" id="ARBA00004651"/>
    </source>
</evidence>
<keyword evidence="3" id="KW-0813">Transport</keyword>
<accession>A0ABY6I133</accession>
<keyword evidence="7 8" id="KW-0472">Membrane</keyword>
<evidence type="ECO:0000256" key="8">
    <source>
        <dbReference type="SAM" id="Phobius"/>
    </source>
</evidence>
<evidence type="ECO:0000256" key="4">
    <source>
        <dbReference type="ARBA" id="ARBA00022475"/>
    </source>
</evidence>
<keyword evidence="6 8" id="KW-1133">Transmembrane helix</keyword>
<dbReference type="InterPro" id="IPR007208">
    <property type="entry name" value="MrpF/PhaF-like"/>
</dbReference>
<dbReference type="Proteomes" id="UP001163878">
    <property type="component" value="Chromosome"/>
</dbReference>
<evidence type="ECO:0000256" key="2">
    <source>
        <dbReference type="ARBA" id="ARBA00009212"/>
    </source>
</evidence>
<organism evidence="9 10">
    <name type="scientific">Streptomyces peucetius</name>
    <dbReference type="NCBI Taxonomy" id="1950"/>
    <lineage>
        <taxon>Bacteria</taxon>
        <taxon>Bacillati</taxon>
        <taxon>Actinomycetota</taxon>
        <taxon>Actinomycetes</taxon>
        <taxon>Kitasatosporales</taxon>
        <taxon>Streptomycetaceae</taxon>
        <taxon>Streptomyces</taxon>
    </lineage>
</organism>
<dbReference type="PANTHER" id="PTHR34702">
    <property type="entry name" value="NA(+)/H(+) ANTIPORTER SUBUNIT F1"/>
    <property type="match status" value="1"/>
</dbReference>
<evidence type="ECO:0000256" key="6">
    <source>
        <dbReference type="ARBA" id="ARBA00022989"/>
    </source>
</evidence>
<reference evidence="9" key="1">
    <citation type="submission" date="2022-10" db="EMBL/GenBank/DDBJ databases">
        <title>Cytochrome P450 Catalyzes Benzene Ring Formation in the Biosynthesis of Trialkyl-Substituted Aromatic Polyketides.</title>
        <authorList>
            <person name="Zhao E."/>
            <person name="Ge H."/>
        </authorList>
    </citation>
    <scope>NUCLEOTIDE SEQUENCE</scope>
    <source>
        <strain evidence="9">NA0869</strain>
    </source>
</reference>
<evidence type="ECO:0000256" key="3">
    <source>
        <dbReference type="ARBA" id="ARBA00022448"/>
    </source>
</evidence>
<keyword evidence="5 8" id="KW-0812">Transmembrane</keyword>
<dbReference type="Pfam" id="PF04066">
    <property type="entry name" value="MrpF_PhaF"/>
    <property type="match status" value="1"/>
</dbReference>
<name>A0ABY6I133_STRPE</name>
<feature type="transmembrane region" description="Helical" evidence="8">
    <location>
        <begin position="6"/>
        <end position="24"/>
    </location>
</feature>
<evidence type="ECO:0000256" key="5">
    <source>
        <dbReference type="ARBA" id="ARBA00022692"/>
    </source>
</evidence>
<dbReference type="EMBL" id="CP107567">
    <property type="protein sequence ID" value="UYQ60578.1"/>
    <property type="molecule type" value="Genomic_DNA"/>
</dbReference>
<sequence length="88" mass="9221">MSIVFTTALAMITAAALLTLFRLLRGPAALDRIVALDVLVTLVIAGTAVHAAARADPTPLPVLLVLALLAFIGSIAAAHLVEEREHMR</sequence>
<keyword evidence="10" id="KW-1185">Reference proteome</keyword>
<dbReference type="RefSeq" id="WP_264241784.1">
    <property type="nucleotide sequence ID" value="NZ_CP107567.1"/>
</dbReference>